<gene>
    <name evidence="2" type="ORF">GQN54_03515</name>
</gene>
<dbReference type="SUPFAM" id="SSF117070">
    <property type="entry name" value="LEA14-like"/>
    <property type="match status" value="1"/>
</dbReference>
<feature type="domain" description="Water stress and hypersensitive response" evidence="1">
    <location>
        <begin position="32"/>
        <end position="153"/>
    </location>
</feature>
<dbReference type="Proteomes" id="UP000470771">
    <property type="component" value="Unassembled WGS sequence"/>
</dbReference>
<dbReference type="InterPro" id="IPR013990">
    <property type="entry name" value="WHy-dom"/>
</dbReference>
<accession>A0A6N9NH59</accession>
<evidence type="ECO:0000313" key="3">
    <source>
        <dbReference type="Proteomes" id="UP000470771"/>
    </source>
</evidence>
<dbReference type="InterPro" id="IPR004864">
    <property type="entry name" value="LEA_2"/>
</dbReference>
<evidence type="ECO:0000313" key="2">
    <source>
        <dbReference type="EMBL" id="NBG65169.1"/>
    </source>
</evidence>
<dbReference type="SMART" id="SM00769">
    <property type="entry name" value="WHy"/>
    <property type="match status" value="1"/>
</dbReference>
<sequence length="159" mass="17206">MKNNSSNVALMIVFILATFFTSCSGFEEVELSSIQSVKMAGMTGNKVDFVVNAEIYNPNSFGVSVVGADLNIQVEGIDLGSTSLGDSFKIDKKSKEVHEIQFSLNISKLPLSAIPKLLSLASSGRSDVKVKVDGNIKGRAFLITKKFPVAEEERVPLKF</sequence>
<dbReference type="EMBL" id="WWNE01000004">
    <property type="protein sequence ID" value="NBG65169.1"/>
    <property type="molecule type" value="Genomic_DNA"/>
</dbReference>
<comment type="caution">
    <text evidence="2">The sequence shown here is derived from an EMBL/GenBank/DDBJ whole genome shotgun (WGS) entry which is preliminary data.</text>
</comment>
<dbReference type="GO" id="GO:0009269">
    <property type="term" value="P:response to desiccation"/>
    <property type="evidence" value="ECO:0007669"/>
    <property type="project" value="InterPro"/>
</dbReference>
<dbReference type="Gene3D" id="2.60.40.1820">
    <property type="match status" value="1"/>
</dbReference>
<dbReference type="PROSITE" id="PS51257">
    <property type="entry name" value="PROKAR_LIPOPROTEIN"/>
    <property type="match status" value="1"/>
</dbReference>
<organism evidence="2 3">
    <name type="scientific">Acidiluteibacter ferrifornacis</name>
    <dbReference type="NCBI Taxonomy" id="2692424"/>
    <lineage>
        <taxon>Bacteria</taxon>
        <taxon>Pseudomonadati</taxon>
        <taxon>Bacteroidota</taxon>
        <taxon>Flavobacteriia</taxon>
        <taxon>Flavobacteriales</taxon>
        <taxon>Cryomorphaceae</taxon>
        <taxon>Acidiluteibacter</taxon>
    </lineage>
</organism>
<keyword evidence="3" id="KW-1185">Reference proteome</keyword>
<evidence type="ECO:0000259" key="1">
    <source>
        <dbReference type="SMART" id="SM00769"/>
    </source>
</evidence>
<dbReference type="AlphaFoldDB" id="A0A6N9NH59"/>
<name>A0A6N9NH59_9FLAO</name>
<dbReference type="Pfam" id="PF03168">
    <property type="entry name" value="LEA_2"/>
    <property type="match status" value="1"/>
</dbReference>
<reference evidence="2 3" key="1">
    <citation type="submission" date="2019-12" db="EMBL/GenBank/DDBJ databases">
        <authorList>
            <person name="Zhao J."/>
        </authorList>
    </citation>
    <scope>NUCLEOTIDE SEQUENCE [LARGE SCALE GENOMIC DNA]</scope>
    <source>
        <strain evidence="2 3">S-15</strain>
    </source>
</reference>
<dbReference type="RefSeq" id="WP_160632050.1">
    <property type="nucleotide sequence ID" value="NZ_WWNE01000004.1"/>
</dbReference>
<protein>
    <recommendedName>
        <fullName evidence="1">Water stress and hypersensitive response domain-containing protein</fullName>
    </recommendedName>
</protein>
<proteinExistence type="predicted"/>